<evidence type="ECO:0000256" key="6">
    <source>
        <dbReference type="ARBA" id="ARBA00035207"/>
    </source>
</evidence>
<evidence type="ECO:0000256" key="9">
    <source>
        <dbReference type="RuleBase" id="RU004006"/>
    </source>
</evidence>
<evidence type="ECO:0000256" key="4">
    <source>
        <dbReference type="ARBA" id="ARBA00022980"/>
    </source>
</evidence>
<dbReference type="GO" id="GO:0003735">
    <property type="term" value="F:structural constituent of ribosome"/>
    <property type="evidence" value="ECO:0007669"/>
    <property type="project" value="InterPro"/>
</dbReference>
<evidence type="ECO:0000256" key="1">
    <source>
        <dbReference type="ARBA" id="ARBA00009451"/>
    </source>
</evidence>
<dbReference type="PANTHER" id="PTHR13501:SF8">
    <property type="entry name" value="LARGE RIBOSOMAL SUBUNIT PROTEIN UL22M"/>
    <property type="match status" value="1"/>
</dbReference>
<evidence type="ECO:0000256" key="7">
    <source>
        <dbReference type="HAMAP-Rule" id="MF_01331"/>
    </source>
</evidence>
<keyword evidence="3 7" id="KW-0694">RNA-binding</keyword>
<sequence>MRISPQKVRRLADLIRGKSFRLAALALKEAPKSSANALKKLLDSAATNAKHNAGLKPENLFVKEIQVNEGPTLKRFMPRAFGRAYQIRKRTSHVSLVLGEK</sequence>
<dbReference type="GO" id="GO:0022625">
    <property type="term" value="C:cytosolic large ribosomal subunit"/>
    <property type="evidence" value="ECO:0007669"/>
    <property type="project" value="TreeGrafter"/>
</dbReference>
<dbReference type="PATRIC" id="fig|1618650.3.peg.148"/>
<comment type="caution">
    <text evidence="11">The sequence shown here is derived from an EMBL/GenBank/DDBJ whole genome shotgun (WGS) entry which is preliminary data.</text>
</comment>
<dbReference type="InterPro" id="IPR036394">
    <property type="entry name" value="Ribosomal_uL22_sf"/>
</dbReference>
<accession>A0A0G1Y0D0</accession>
<dbReference type="PROSITE" id="PS00464">
    <property type="entry name" value="RIBOSOMAL_L22"/>
    <property type="match status" value="1"/>
</dbReference>
<dbReference type="InterPro" id="IPR001063">
    <property type="entry name" value="Ribosomal_uL22"/>
</dbReference>
<evidence type="ECO:0000256" key="5">
    <source>
        <dbReference type="ARBA" id="ARBA00023274"/>
    </source>
</evidence>
<name>A0A0G1Y0D0_9BACT</name>
<dbReference type="InterPro" id="IPR047867">
    <property type="entry name" value="Ribosomal_uL22_bac/org-type"/>
</dbReference>
<keyword evidence="4 7" id="KW-0689">Ribosomal protein</keyword>
<comment type="function">
    <text evidence="7">The globular domain of the protein is located near the polypeptide exit tunnel on the outside of the subunit, while an extended beta-hairpin is found that lines the wall of the exit tunnel in the center of the 70S ribosome.</text>
</comment>
<evidence type="ECO:0000256" key="8">
    <source>
        <dbReference type="RuleBase" id="RU004005"/>
    </source>
</evidence>
<dbReference type="GO" id="GO:0019843">
    <property type="term" value="F:rRNA binding"/>
    <property type="evidence" value="ECO:0007669"/>
    <property type="project" value="UniProtKB-UniRule"/>
</dbReference>
<dbReference type="InterPro" id="IPR005727">
    <property type="entry name" value="Ribosomal_uL22_bac/chlpt-type"/>
</dbReference>
<dbReference type="Pfam" id="PF00237">
    <property type="entry name" value="Ribosomal_L22"/>
    <property type="match status" value="1"/>
</dbReference>
<dbReference type="InterPro" id="IPR018260">
    <property type="entry name" value="Ribosomal_uL22_CS"/>
</dbReference>
<proteinExistence type="inferred from homology"/>
<comment type="subunit">
    <text evidence="7 9">Part of the 50S ribosomal subunit.</text>
</comment>
<dbReference type="Proteomes" id="UP000034290">
    <property type="component" value="Unassembled WGS sequence"/>
</dbReference>
<keyword evidence="5 7" id="KW-0687">Ribonucleoprotein</keyword>
<gene>
    <name evidence="7" type="primary">rplV</name>
    <name evidence="11" type="ORF">UY81_C0010G0010</name>
</gene>
<dbReference type="NCBIfam" id="TIGR01044">
    <property type="entry name" value="rplV_bact"/>
    <property type="match status" value="1"/>
</dbReference>
<dbReference type="SUPFAM" id="SSF54843">
    <property type="entry name" value="Ribosomal protein L22"/>
    <property type="match status" value="1"/>
</dbReference>
<dbReference type="Gene3D" id="3.90.470.10">
    <property type="entry name" value="Ribosomal protein L22/L17"/>
    <property type="match status" value="1"/>
</dbReference>
<dbReference type="CDD" id="cd00336">
    <property type="entry name" value="Ribosomal_L22"/>
    <property type="match status" value="1"/>
</dbReference>
<reference evidence="11 12" key="1">
    <citation type="journal article" date="2015" name="Nature">
        <title>rRNA introns, odd ribosomes, and small enigmatic genomes across a large radiation of phyla.</title>
        <authorList>
            <person name="Brown C.T."/>
            <person name="Hug L.A."/>
            <person name="Thomas B.C."/>
            <person name="Sharon I."/>
            <person name="Castelle C.J."/>
            <person name="Singh A."/>
            <person name="Wilkins M.J."/>
            <person name="Williams K.H."/>
            <person name="Banfield J.F."/>
        </authorList>
    </citation>
    <scope>NUCLEOTIDE SEQUENCE [LARGE SCALE GENOMIC DNA]</scope>
</reference>
<protein>
    <recommendedName>
        <fullName evidence="6 7">Large ribosomal subunit protein uL22</fullName>
    </recommendedName>
</protein>
<evidence type="ECO:0000313" key="12">
    <source>
        <dbReference type="Proteomes" id="UP000034290"/>
    </source>
</evidence>
<evidence type="ECO:0000313" key="11">
    <source>
        <dbReference type="EMBL" id="KKW36908.1"/>
    </source>
</evidence>
<dbReference type="HAMAP" id="MF_01331_B">
    <property type="entry name" value="Ribosomal_uL22_B"/>
    <property type="match status" value="1"/>
</dbReference>
<dbReference type="GO" id="GO:0006412">
    <property type="term" value="P:translation"/>
    <property type="evidence" value="ECO:0007669"/>
    <property type="project" value="UniProtKB-UniRule"/>
</dbReference>
<evidence type="ECO:0000256" key="2">
    <source>
        <dbReference type="ARBA" id="ARBA00022730"/>
    </source>
</evidence>
<dbReference type="PANTHER" id="PTHR13501">
    <property type="entry name" value="CHLOROPLAST 50S RIBOSOMAL PROTEIN L22-RELATED"/>
    <property type="match status" value="1"/>
</dbReference>
<organism evidence="11 12">
    <name type="scientific">Candidatus Giovannonibacteria bacterium GW2011_GWA2_53_7</name>
    <dbReference type="NCBI Taxonomy" id="1618650"/>
    <lineage>
        <taxon>Bacteria</taxon>
        <taxon>Candidatus Giovannoniibacteriota</taxon>
    </lineage>
</organism>
<comment type="similarity">
    <text evidence="1 7 8">Belongs to the universal ribosomal protein uL22 family.</text>
</comment>
<comment type="function">
    <text evidence="7 10">This protein binds specifically to 23S rRNA; its binding is stimulated by other ribosomal proteins, e.g., L4, L17, and L20. It is important during the early stages of 50S assembly. It makes multiple contacts with different domains of the 23S rRNA in the assembled 50S subunit and ribosome.</text>
</comment>
<evidence type="ECO:0000256" key="10">
    <source>
        <dbReference type="RuleBase" id="RU004008"/>
    </source>
</evidence>
<dbReference type="EMBL" id="LCRM01000010">
    <property type="protein sequence ID" value="KKW36908.1"/>
    <property type="molecule type" value="Genomic_DNA"/>
</dbReference>
<dbReference type="AlphaFoldDB" id="A0A0G1Y0D0"/>
<evidence type="ECO:0000256" key="3">
    <source>
        <dbReference type="ARBA" id="ARBA00022884"/>
    </source>
</evidence>
<keyword evidence="2 7" id="KW-0699">rRNA-binding</keyword>